<name>A0A084WDL6_ANOSI</name>
<sequence>MACALTLGLLSAVCCCCCGGAGGSIASAICNPSRALEWRGPSAQRQSLTVQHLHYRTERLQRAGTATAPTPPLQKEIPFCAFRFSTRGSGLDTSH</sequence>
<dbReference type="EMBL" id="KE525339">
    <property type="protein sequence ID" value="KFB48310.1"/>
    <property type="molecule type" value="Genomic_DNA"/>
</dbReference>
<protein>
    <submittedName>
        <fullName evidence="2 3">DNA polymerase III subunit epsilon</fullName>
    </submittedName>
</protein>
<organism evidence="2">
    <name type="scientific">Anopheles sinensis</name>
    <name type="common">Mosquito</name>
    <dbReference type="NCBI Taxonomy" id="74873"/>
    <lineage>
        <taxon>Eukaryota</taxon>
        <taxon>Metazoa</taxon>
        <taxon>Ecdysozoa</taxon>
        <taxon>Arthropoda</taxon>
        <taxon>Hexapoda</taxon>
        <taxon>Insecta</taxon>
        <taxon>Pterygota</taxon>
        <taxon>Neoptera</taxon>
        <taxon>Endopterygota</taxon>
        <taxon>Diptera</taxon>
        <taxon>Nematocera</taxon>
        <taxon>Culicoidea</taxon>
        <taxon>Culicidae</taxon>
        <taxon>Anophelinae</taxon>
        <taxon>Anopheles</taxon>
    </lineage>
</organism>
<dbReference type="EMBL" id="ATLV01023045">
    <property type="status" value="NOT_ANNOTATED_CDS"/>
    <property type="molecule type" value="Genomic_DNA"/>
</dbReference>
<evidence type="ECO:0000313" key="4">
    <source>
        <dbReference type="Proteomes" id="UP000030765"/>
    </source>
</evidence>
<keyword evidence="1" id="KW-0732">Signal</keyword>
<dbReference type="EnsemblMetazoa" id="ASIC016290-RA">
    <property type="protein sequence ID" value="ASIC016290-PA"/>
    <property type="gene ID" value="ASIC016290"/>
</dbReference>
<evidence type="ECO:0000313" key="2">
    <source>
        <dbReference type="EMBL" id="KFB48310.1"/>
    </source>
</evidence>
<feature type="signal peptide" evidence="1">
    <location>
        <begin position="1"/>
        <end position="23"/>
    </location>
</feature>
<dbReference type="AlphaFoldDB" id="A0A084WDL6"/>
<evidence type="ECO:0000256" key="1">
    <source>
        <dbReference type="SAM" id="SignalP"/>
    </source>
</evidence>
<gene>
    <name evidence="2" type="ORF">ZHAS_00016290</name>
</gene>
<dbReference type="Proteomes" id="UP000030765">
    <property type="component" value="Unassembled WGS sequence"/>
</dbReference>
<feature type="chain" id="PRO_5010759985" evidence="1">
    <location>
        <begin position="24"/>
        <end position="95"/>
    </location>
</feature>
<proteinExistence type="predicted"/>
<evidence type="ECO:0000313" key="3">
    <source>
        <dbReference type="EnsemblMetazoa" id="ASIC016290-PA"/>
    </source>
</evidence>
<reference evidence="3" key="2">
    <citation type="submission" date="2020-05" db="UniProtKB">
        <authorList>
            <consortium name="EnsemblMetazoa"/>
        </authorList>
    </citation>
    <scope>IDENTIFICATION</scope>
</reference>
<keyword evidence="4" id="KW-1185">Reference proteome</keyword>
<dbReference type="VEuPathDB" id="VectorBase:ASIC016290"/>
<accession>A0A084WDL6</accession>
<reference evidence="2 4" key="1">
    <citation type="journal article" date="2014" name="BMC Genomics">
        <title>Genome sequence of Anopheles sinensis provides insight into genetics basis of mosquito competence for malaria parasites.</title>
        <authorList>
            <person name="Zhou D."/>
            <person name="Zhang D."/>
            <person name="Ding G."/>
            <person name="Shi L."/>
            <person name="Hou Q."/>
            <person name="Ye Y."/>
            <person name="Xu Y."/>
            <person name="Zhou H."/>
            <person name="Xiong C."/>
            <person name="Li S."/>
            <person name="Yu J."/>
            <person name="Hong S."/>
            <person name="Yu X."/>
            <person name="Zou P."/>
            <person name="Chen C."/>
            <person name="Chang X."/>
            <person name="Wang W."/>
            <person name="Lv Y."/>
            <person name="Sun Y."/>
            <person name="Ma L."/>
            <person name="Shen B."/>
            <person name="Zhu C."/>
        </authorList>
    </citation>
    <scope>NUCLEOTIDE SEQUENCE [LARGE SCALE GENOMIC DNA]</scope>
</reference>